<feature type="compositionally biased region" description="Gly residues" evidence="1">
    <location>
        <begin position="155"/>
        <end position="165"/>
    </location>
</feature>
<evidence type="ECO:0000256" key="1">
    <source>
        <dbReference type="SAM" id="MobiDB-lite"/>
    </source>
</evidence>
<proteinExistence type="predicted"/>
<dbReference type="InterPro" id="IPR011009">
    <property type="entry name" value="Kinase-like_dom_sf"/>
</dbReference>
<dbReference type="InterPro" id="IPR001245">
    <property type="entry name" value="Ser-Thr/Tyr_kinase_cat_dom"/>
</dbReference>
<dbReference type="AlphaFoldDB" id="A0A2P6TQB9"/>
<dbReference type="Pfam" id="PF07714">
    <property type="entry name" value="PK_Tyr_Ser-Thr"/>
    <property type="match status" value="2"/>
</dbReference>
<dbReference type="Gene3D" id="3.30.200.20">
    <property type="entry name" value="Phosphorylase Kinase, domain 1"/>
    <property type="match status" value="1"/>
</dbReference>
<evidence type="ECO:0000313" key="4">
    <source>
        <dbReference type="Proteomes" id="UP000239899"/>
    </source>
</evidence>
<keyword evidence="3" id="KW-0418">Kinase</keyword>
<dbReference type="PROSITE" id="PS00108">
    <property type="entry name" value="PROTEIN_KINASE_ST"/>
    <property type="match status" value="1"/>
</dbReference>
<organism evidence="3 4">
    <name type="scientific">Chlorella sorokiniana</name>
    <name type="common">Freshwater green alga</name>
    <dbReference type="NCBI Taxonomy" id="3076"/>
    <lineage>
        <taxon>Eukaryota</taxon>
        <taxon>Viridiplantae</taxon>
        <taxon>Chlorophyta</taxon>
        <taxon>core chlorophytes</taxon>
        <taxon>Trebouxiophyceae</taxon>
        <taxon>Chlorellales</taxon>
        <taxon>Chlorellaceae</taxon>
        <taxon>Chlorella clade</taxon>
        <taxon>Chlorella</taxon>
    </lineage>
</organism>
<name>A0A2P6TQB9_CHLSO</name>
<gene>
    <name evidence="3" type="ORF">C2E21_5075</name>
</gene>
<feature type="region of interest" description="Disordered" evidence="1">
    <location>
        <begin position="150"/>
        <end position="171"/>
    </location>
</feature>
<evidence type="ECO:0000313" key="3">
    <source>
        <dbReference type="EMBL" id="PRW56224.1"/>
    </source>
</evidence>
<dbReference type="SUPFAM" id="SSF56112">
    <property type="entry name" value="Protein kinase-like (PK-like)"/>
    <property type="match status" value="1"/>
</dbReference>
<keyword evidence="3" id="KW-0808">Transferase</keyword>
<sequence>MKGPEDPMTFGFDEYAMYSDDMGMEEYALELKAKPSSRLCISWVTPLDEEQAFLQTDKIAATGNGSLCGACGGTDSGGTTRLPPLPPTSNWAGAKSVLTAVKATGRFQTLRDLIGTDAYIEPSRLELVKALGEGAFAKVQLARLLPAEGAASGTDGSGGGKGGSGARQPGRQVAVKTLRHELLEDPGQVQLFVKEVALLRKLRNRHIVEFIGCSWTRSSLDDSAKPGGLPDQLFYVQEYCGGGSLGDLVRQQMVNPFRKLYSDADALRWALQVARALQYLHESRPAVIHRDLKLDNIMLLDADVSATDAKLADFGLARLMPAAERQKRNRLTQLLSRPRQEWNADMRRSSKKLDVTLDRILTSTTSASSRRTVSSKSLALSALQSSHALTGKTGSFGYMAPEVSRAQAYNSQADVFSLGMCMYNLFCRTIPTIQILLNGTEEHLELYAAKVANGYRPPLMPHLPDSVKQAIEACWRGSPELRPTAAQLVDMLAAIQDAGEVDTSGPQQRGATSGGCCTLM</sequence>
<keyword evidence="4" id="KW-1185">Reference proteome</keyword>
<dbReference type="GO" id="GO:0004674">
    <property type="term" value="F:protein serine/threonine kinase activity"/>
    <property type="evidence" value="ECO:0007669"/>
    <property type="project" value="TreeGrafter"/>
</dbReference>
<dbReference type="STRING" id="3076.A0A2P6TQB9"/>
<evidence type="ECO:0000259" key="2">
    <source>
        <dbReference type="PROSITE" id="PS50011"/>
    </source>
</evidence>
<feature type="domain" description="Protein kinase" evidence="2">
    <location>
        <begin position="125"/>
        <end position="495"/>
    </location>
</feature>
<dbReference type="PANTHER" id="PTHR44329:SF289">
    <property type="entry name" value="SERINE_THREONINE-PROTEIN KINASE VIK"/>
    <property type="match status" value="1"/>
</dbReference>
<dbReference type="OrthoDB" id="508192at2759"/>
<dbReference type="InterPro" id="IPR051681">
    <property type="entry name" value="Ser/Thr_Kinases-Pseudokinases"/>
</dbReference>
<protein>
    <submittedName>
        <fullName evidence="3">Dual specificity kinase shkE</fullName>
    </submittedName>
</protein>
<dbReference type="PROSITE" id="PS50011">
    <property type="entry name" value="PROTEIN_KINASE_DOM"/>
    <property type="match status" value="1"/>
</dbReference>
<reference evidence="3 4" key="1">
    <citation type="journal article" date="2018" name="Plant J.">
        <title>Genome sequences of Chlorella sorokiniana UTEX 1602 and Micractinium conductrix SAG 241.80: implications to maltose excretion by a green alga.</title>
        <authorList>
            <person name="Arriola M.B."/>
            <person name="Velmurugan N."/>
            <person name="Zhang Y."/>
            <person name="Plunkett M.H."/>
            <person name="Hondzo H."/>
            <person name="Barney B.M."/>
        </authorList>
    </citation>
    <scope>NUCLEOTIDE SEQUENCE [LARGE SCALE GENOMIC DNA]</scope>
    <source>
        <strain evidence="4">UTEX 1602</strain>
    </source>
</reference>
<dbReference type="PANTHER" id="PTHR44329">
    <property type="entry name" value="SERINE/THREONINE-PROTEIN KINASE TNNI3K-RELATED"/>
    <property type="match status" value="1"/>
</dbReference>
<dbReference type="EMBL" id="LHPG02000009">
    <property type="protein sequence ID" value="PRW56224.1"/>
    <property type="molecule type" value="Genomic_DNA"/>
</dbReference>
<dbReference type="InterPro" id="IPR008271">
    <property type="entry name" value="Ser/Thr_kinase_AS"/>
</dbReference>
<dbReference type="SMART" id="SM00220">
    <property type="entry name" value="S_TKc"/>
    <property type="match status" value="1"/>
</dbReference>
<dbReference type="GO" id="GO:0005524">
    <property type="term" value="F:ATP binding"/>
    <property type="evidence" value="ECO:0007669"/>
    <property type="project" value="InterPro"/>
</dbReference>
<dbReference type="Proteomes" id="UP000239899">
    <property type="component" value="Unassembled WGS sequence"/>
</dbReference>
<dbReference type="InterPro" id="IPR000719">
    <property type="entry name" value="Prot_kinase_dom"/>
</dbReference>
<dbReference type="Gene3D" id="1.10.510.10">
    <property type="entry name" value="Transferase(Phosphotransferase) domain 1"/>
    <property type="match status" value="1"/>
</dbReference>
<feature type="region of interest" description="Disordered" evidence="1">
    <location>
        <begin position="500"/>
        <end position="520"/>
    </location>
</feature>
<accession>A0A2P6TQB9</accession>
<comment type="caution">
    <text evidence="3">The sequence shown here is derived from an EMBL/GenBank/DDBJ whole genome shotgun (WGS) entry which is preliminary data.</text>
</comment>